<dbReference type="GO" id="GO:0047661">
    <property type="term" value="F:amino-acid racemase activity"/>
    <property type="evidence" value="ECO:0007669"/>
    <property type="project" value="InterPro"/>
</dbReference>
<dbReference type="RefSeq" id="WP_062494146.1">
    <property type="nucleotide sequence ID" value="NZ_LHZB01000096.1"/>
</dbReference>
<reference evidence="2 3" key="1">
    <citation type="submission" date="2015-06" db="EMBL/GenBank/DDBJ databases">
        <title>Improved classification and identification of acetic acid bacteria using matrix-assisted laser desorption/ionization time-of-flight mass spectrometry; Gluconobacter nephelii and Gluconobacter uchimurae are later heterotypic synonyms of Gluconobacter japonicus and Gluconobacter oxydans, respectively.</title>
        <authorList>
            <person name="Li L."/>
            <person name="Cleenwerck I."/>
            <person name="De Vuyst L."/>
            <person name="Vandamme P."/>
        </authorList>
    </citation>
    <scope>NUCLEOTIDE SEQUENCE [LARGE SCALE GENOMIC DNA]</scope>
    <source>
        <strain evidence="2 3">LMG 1764</strain>
    </source>
</reference>
<dbReference type="Pfam" id="PF01177">
    <property type="entry name" value="Asp_Glu_race"/>
    <property type="match status" value="1"/>
</dbReference>
<gene>
    <name evidence="2" type="ORF">AD929_02825</name>
</gene>
<dbReference type="InterPro" id="IPR001920">
    <property type="entry name" value="Asp/Glu_race"/>
</dbReference>
<dbReference type="InterPro" id="IPR052186">
    <property type="entry name" value="Hydantoin_racemase-like"/>
</dbReference>
<dbReference type="SUPFAM" id="SSF53681">
    <property type="entry name" value="Aspartate/glutamate racemase"/>
    <property type="match status" value="1"/>
</dbReference>
<dbReference type="AlphaFoldDB" id="A0A149QYL2"/>
<accession>A0A149QYL2</accession>
<comment type="caution">
    <text evidence="2">The sequence shown here is derived from an EMBL/GenBank/DDBJ whole genome shotgun (WGS) entry which is preliminary data.</text>
</comment>
<proteinExistence type="inferred from homology"/>
<comment type="similarity">
    <text evidence="1">Belongs to the HyuE racemase family.</text>
</comment>
<dbReference type="Proteomes" id="UP000075573">
    <property type="component" value="Unassembled WGS sequence"/>
</dbReference>
<dbReference type="EMBL" id="LHZB01000096">
    <property type="protein sequence ID" value="KXV02395.1"/>
    <property type="molecule type" value="Genomic_DNA"/>
</dbReference>
<protein>
    <recommendedName>
        <fullName evidence="4">Hydantoin racemase</fullName>
    </recommendedName>
</protein>
<name>A0A149QYL2_9PROT</name>
<evidence type="ECO:0000256" key="1">
    <source>
        <dbReference type="ARBA" id="ARBA00038414"/>
    </source>
</evidence>
<dbReference type="PANTHER" id="PTHR28047">
    <property type="entry name" value="PROTEIN DCG1"/>
    <property type="match status" value="1"/>
</dbReference>
<dbReference type="PATRIC" id="fig|442.7.peg.565"/>
<dbReference type="InterPro" id="IPR015942">
    <property type="entry name" value="Asp/Glu/hydantoin_racemase"/>
</dbReference>
<dbReference type="InterPro" id="IPR053714">
    <property type="entry name" value="Iso_Racemase_Enz_sf"/>
</dbReference>
<dbReference type="Gene3D" id="3.40.50.12500">
    <property type="match status" value="1"/>
</dbReference>
<organism evidence="2 3">
    <name type="scientific">Gluconobacter potus</name>
    <dbReference type="NCBI Taxonomy" id="2724927"/>
    <lineage>
        <taxon>Bacteria</taxon>
        <taxon>Pseudomonadati</taxon>
        <taxon>Pseudomonadota</taxon>
        <taxon>Alphaproteobacteria</taxon>
        <taxon>Acetobacterales</taxon>
        <taxon>Acetobacteraceae</taxon>
        <taxon>Gluconobacter</taxon>
    </lineage>
</organism>
<evidence type="ECO:0008006" key="4">
    <source>
        <dbReference type="Google" id="ProtNLM"/>
    </source>
</evidence>
<evidence type="ECO:0000313" key="3">
    <source>
        <dbReference type="Proteomes" id="UP000075573"/>
    </source>
</evidence>
<evidence type="ECO:0000313" key="2">
    <source>
        <dbReference type="EMBL" id="KXV02395.1"/>
    </source>
</evidence>
<dbReference type="PANTHER" id="PTHR28047:SF5">
    <property type="entry name" value="PROTEIN DCG1"/>
    <property type="match status" value="1"/>
</dbReference>
<sequence length="217" mass="22916">MCSDRILVINPNSSSQVTRAIDTALAPMRARTPFRIDVMDLPDAPPGVALQSDADEVAPLVQRAIRTNPAEAYAVACFSDPGVAGARENTPGASVRGIGESAILHALTRGDRFGIIALSEKSVFRQRRLVRGMGVGERYAGSLGIGTTAAGATDHALLDRMVDAARRLVAQGADTILMGCAGMAHFQPHLQDICQRPVIEPTRAAVALLIGDLTLRP</sequence>